<protein>
    <submittedName>
        <fullName evidence="2">Trans-sialidase, putative</fullName>
    </submittedName>
</protein>
<dbReference type="Pfam" id="PF22925">
    <property type="entry name" value="TS_C"/>
    <property type="match status" value="1"/>
</dbReference>
<dbReference type="InterPro" id="IPR055239">
    <property type="entry name" value="TS_C"/>
</dbReference>
<dbReference type="OrthoDB" id="10337914at2759"/>
<dbReference type="InterPro" id="IPR013320">
    <property type="entry name" value="ConA-like_dom_sf"/>
</dbReference>
<accession>K2LUQ7</accession>
<dbReference type="Gene3D" id="2.60.120.200">
    <property type="match status" value="1"/>
</dbReference>
<dbReference type="AlphaFoldDB" id="K2LUQ7"/>
<reference evidence="2 3" key="1">
    <citation type="journal article" date="2012" name="BMC Genomics">
        <title>Comparative genomic analysis of human infective Trypanosoma cruzi lineages with the bat-restricted subspecies T. cruzi marinkellei.</title>
        <authorList>
            <person name="Franzen O."/>
            <person name="Talavera-Lopez C."/>
            <person name="Ochaya S."/>
            <person name="Butler C.E."/>
            <person name="Messenger L.A."/>
            <person name="Lewis M.D."/>
            <person name="Llewellyn M.S."/>
            <person name="Marinkelle C.J."/>
            <person name="Tyler K.M."/>
            <person name="Miles M.A."/>
            <person name="Andersson B."/>
        </authorList>
    </citation>
    <scope>NUCLEOTIDE SEQUENCE [LARGE SCALE GENOMIC DNA]</scope>
    <source>
        <strain evidence="2 3">B7</strain>
    </source>
</reference>
<sequence>MLSNATTPRFMGLSYTAGKKWGTMLKGNQTKEGGSWVPKKEHQVALMLRGNKASVYVDGHSLGEEEVPLPDEKQIEFVYFCFGACVKQNADNSTNIVQEHEQESHVRVTNVFLYNRPLNST</sequence>
<comment type="caution">
    <text evidence="2">The sequence shown here is derived from an EMBL/GenBank/DDBJ whole genome shotgun (WGS) entry which is preliminary data.</text>
</comment>
<dbReference type="InterPro" id="IPR008377">
    <property type="entry name" value="Sialidase_trypan"/>
</dbReference>
<feature type="non-terminal residue" evidence="2">
    <location>
        <position position="121"/>
    </location>
</feature>
<gene>
    <name evidence="2" type="ORF">MOQ_009792</name>
</gene>
<organism evidence="2 3">
    <name type="scientific">Trypanosoma cruzi marinkellei</name>
    <dbReference type="NCBI Taxonomy" id="85056"/>
    <lineage>
        <taxon>Eukaryota</taxon>
        <taxon>Discoba</taxon>
        <taxon>Euglenozoa</taxon>
        <taxon>Kinetoplastea</taxon>
        <taxon>Metakinetoplastina</taxon>
        <taxon>Trypanosomatida</taxon>
        <taxon>Trypanosomatidae</taxon>
        <taxon>Trypanosoma</taxon>
        <taxon>Schizotrypanum</taxon>
    </lineage>
</organism>
<dbReference type="SUPFAM" id="SSF49899">
    <property type="entry name" value="Concanavalin A-like lectins/glucanases"/>
    <property type="match status" value="1"/>
</dbReference>
<dbReference type="PRINTS" id="PR01803">
    <property type="entry name" value="TCSIALIDASE"/>
</dbReference>
<evidence type="ECO:0000313" key="3">
    <source>
        <dbReference type="Proteomes" id="UP000007350"/>
    </source>
</evidence>
<evidence type="ECO:0000259" key="1">
    <source>
        <dbReference type="Pfam" id="PF22925"/>
    </source>
</evidence>
<proteinExistence type="predicted"/>
<dbReference type="GO" id="GO:0004308">
    <property type="term" value="F:exo-alpha-sialidase activity"/>
    <property type="evidence" value="ECO:0007669"/>
    <property type="project" value="InterPro"/>
</dbReference>
<dbReference type="EMBL" id="AHKC01020516">
    <property type="protein sequence ID" value="EKF26508.1"/>
    <property type="molecule type" value="Genomic_DNA"/>
</dbReference>
<name>K2LUQ7_TRYCR</name>
<dbReference type="Proteomes" id="UP000007350">
    <property type="component" value="Unassembled WGS sequence"/>
</dbReference>
<keyword evidence="3" id="KW-1185">Reference proteome</keyword>
<feature type="domain" description="Trans-sialidase C-terminal" evidence="1">
    <location>
        <begin position="3"/>
        <end position="120"/>
    </location>
</feature>
<evidence type="ECO:0000313" key="2">
    <source>
        <dbReference type="EMBL" id="EKF26508.1"/>
    </source>
</evidence>